<dbReference type="GeneID" id="61348618"/>
<dbReference type="RefSeq" id="WP_010307991.1">
    <property type="nucleotide sequence ID" value="NZ_BRCV01000002.1"/>
</dbReference>
<dbReference type="Gene3D" id="2.60.40.2870">
    <property type="match status" value="1"/>
</dbReference>
<evidence type="ECO:0008006" key="6">
    <source>
        <dbReference type="Google" id="ProtNLM"/>
    </source>
</evidence>
<sequence>MKKKFAFPLLLSLTTIFSAYAYSETSSLNDKEGPPVKFTETAFAQLDGSNSVLSASETGEAATQTGALRAPAPPLSRLAIYAVGSSNCNWEYMTTVGQFSTTCDHGGAQLRVAVQEIGYGGNAIAWMNSGQLANSKNYQNDSICVVGTSYVFPCPVGGTVVGWMKYYNLDGSQNGIFKFQDTSINAPWNTLYTQISIK</sequence>
<protein>
    <recommendedName>
        <fullName evidence="6">DUF4879 domain-containing protein</fullName>
    </recommendedName>
</protein>
<feature type="chain" id="PRO_5042464904" description="DUF4879 domain-containing protein" evidence="1">
    <location>
        <begin position="22"/>
        <end position="198"/>
    </location>
</feature>
<evidence type="ECO:0000256" key="1">
    <source>
        <dbReference type="SAM" id="SignalP"/>
    </source>
</evidence>
<evidence type="ECO:0000313" key="3">
    <source>
        <dbReference type="EMBL" id="GLV68549.1"/>
    </source>
</evidence>
<feature type="signal peptide" evidence="1">
    <location>
        <begin position="1"/>
        <end position="21"/>
    </location>
</feature>
<organism evidence="3 5">
    <name type="scientific">Pectobacterium carotovorum subsp. carotovorum</name>
    <name type="common">Erwinia carotovora subsp. carotovora</name>
    <dbReference type="NCBI Taxonomy" id="555"/>
    <lineage>
        <taxon>Bacteria</taxon>
        <taxon>Pseudomonadati</taxon>
        <taxon>Pseudomonadota</taxon>
        <taxon>Gammaproteobacteria</taxon>
        <taxon>Enterobacterales</taxon>
        <taxon>Pectobacteriaceae</taxon>
        <taxon>Pectobacterium</taxon>
    </lineage>
</organism>
<dbReference type="AlphaFoldDB" id="A0AAI9KZC5"/>
<dbReference type="InterPro" id="IPR032624">
    <property type="entry name" value="DUF4879"/>
</dbReference>
<gene>
    <name evidence="3" type="ORF">Pcaca03_09930</name>
    <name evidence="2" type="ORF">SOASR016_39070</name>
</gene>
<accession>A0AAI9KZC5</accession>
<comment type="caution">
    <text evidence="3">The sequence shown here is derived from an EMBL/GenBank/DDBJ whole genome shotgun (WGS) entry which is preliminary data.</text>
</comment>
<dbReference type="Pfam" id="PF16219">
    <property type="entry name" value="DUF4879"/>
    <property type="match status" value="1"/>
</dbReference>
<reference evidence="2" key="1">
    <citation type="submission" date="2022-06" db="EMBL/GenBank/DDBJ databases">
        <title>Draft genome sequences of Pectobacterium carotovorum subsp. carotovorum str. NBRC12380.</title>
        <authorList>
            <person name="Wakabayashi Y."/>
            <person name="Kojima K."/>
        </authorList>
    </citation>
    <scope>NUCLEOTIDE SEQUENCE</scope>
    <source>
        <strain evidence="2">NBRC 12380</strain>
    </source>
</reference>
<dbReference type="Proteomes" id="UP001058167">
    <property type="component" value="Unassembled WGS sequence"/>
</dbReference>
<evidence type="ECO:0000313" key="2">
    <source>
        <dbReference type="EMBL" id="GKX49155.1"/>
    </source>
</evidence>
<reference evidence="3" key="2">
    <citation type="submission" date="2023-02" db="EMBL/GenBank/DDBJ databases">
        <title>Pectobacterium carotovorum subsp. carotovorum NBRC 12380.</title>
        <authorList>
            <person name="Ichikawa N."/>
            <person name="Sato H."/>
            <person name="Tonouchi N."/>
        </authorList>
    </citation>
    <scope>NUCLEOTIDE SEQUENCE</scope>
    <source>
        <strain evidence="3">NBRC 12380</strain>
    </source>
</reference>
<evidence type="ECO:0000313" key="4">
    <source>
        <dbReference type="Proteomes" id="UP001058167"/>
    </source>
</evidence>
<dbReference type="EMBL" id="BRLF01000013">
    <property type="protein sequence ID" value="GKX49155.1"/>
    <property type="molecule type" value="Genomic_DNA"/>
</dbReference>
<keyword evidence="1" id="KW-0732">Signal</keyword>
<name>A0AAI9KZC5_PECCC</name>
<keyword evidence="4" id="KW-1185">Reference proteome</keyword>
<evidence type="ECO:0000313" key="5">
    <source>
        <dbReference type="Proteomes" id="UP001165145"/>
    </source>
</evidence>
<proteinExistence type="predicted"/>
<dbReference type="EMBL" id="BSRL01000001">
    <property type="protein sequence ID" value="GLV68549.1"/>
    <property type="molecule type" value="Genomic_DNA"/>
</dbReference>
<dbReference type="Proteomes" id="UP001165145">
    <property type="component" value="Unassembled WGS sequence"/>
</dbReference>